<sequence length="94" mass="10532">MEGSCVYHLYPSKSSLGLFRCSLLLVTVHTLALQIRTLTRILRTFRLEAVLLLATYKPGVDCRHLGIVRTISVCDNIATITYSRFADGFQVPCN</sequence>
<dbReference type="Proteomes" id="UP000244005">
    <property type="component" value="Unassembled WGS sequence"/>
</dbReference>
<evidence type="ECO:0000313" key="1">
    <source>
        <dbReference type="EMBL" id="PTQ36010.1"/>
    </source>
</evidence>
<keyword evidence="2" id="KW-1185">Reference proteome</keyword>
<dbReference type="AlphaFoldDB" id="A0A2R6WQ62"/>
<dbReference type="EMBL" id="KZ772739">
    <property type="protein sequence ID" value="PTQ36010.1"/>
    <property type="molecule type" value="Genomic_DNA"/>
</dbReference>
<accession>A0A2R6WQ62</accession>
<gene>
    <name evidence="1" type="ORF">MARPO_0067s0086</name>
</gene>
<name>A0A2R6WQ62_MARPO</name>
<protein>
    <submittedName>
        <fullName evidence="1">Uncharacterized protein</fullName>
    </submittedName>
</protein>
<dbReference type="Gramene" id="Mp7g18920.1">
    <property type="protein sequence ID" value="Mp7g18920.1.cds1"/>
    <property type="gene ID" value="Mp7g18920"/>
</dbReference>
<reference evidence="2" key="1">
    <citation type="journal article" date="2017" name="Cell">
        <title>Insights into land plant evolution garnered from the Marchantia polymorpha genome.</title>
        <authorList>
            <person name="Bowman J.L."/>
            <person name="Kohchi T."/>
            <person name="Yamato K.T."/>
            <person name="Jenkins J."/>
            <person name="Shu S."/>
            <person name="Ishizaki K."/>
            <person name="Yamaoka S."/>
            <person name="Nishihama R."/>
            <person name="Nakamura Y."/>
            <person name="Berger F."/>
            <person name="Adam C."/>
            <person name="Aki S.S."/>
            <person name="Althoff F."/>
            <person name="Araki T."/>
            <person name="Arteaga-Vazquez M.A."/>
            <person name="Balasubrmanian S."/>
            <person name="Barry K."/>
            <person name="Bauer D."/>
            <person name="Boehm C.R."/>
            <person name="Briginshaw L."/>
            <person name="Caballero-Perez J."/>
            <person name="Catarino B."/>
            <person name="Chen F."/>
            <person name="Chiyoda S."/>
            <person name="Chovatia M."/>
            <person name="Davies K.M."/>
            <person name="Delmans M."/>
            <person name="Demura T."/>
            <person name="Dierschke T."/>
            <person name="Dolan L."/>
            <person name="Dorantes-Acosta A.E."/>
            <person name="Eklund D.M."/>
            <person name="Florent S.N."/>
            <person name="Flores-Sandoval E."/>
            <person name="Fujiyama A."/>
            <person name="Fukuzawa H."/>
            <person name="Galik B."/>
            <person name="Grimanelli D."/>
            <person name="Grimwood J."/>
            <person name="Grossniklaus U."/>
            <person name="Hamada T."/>
            <person name="Haseloff J."/>
            <person name="Hetherington A.J."/>
            <person name="Higo A."/>
            <person name="Hirakawa Y."/>
            <person name="Hundley H.N."/>
            <person name="Ikeda Y."/>
            <person name="Inoue K."/>
            <person name="Inoue S.I."/>
            <person name="Ishida S."/>
            <person name="Jia Q."/>
            <person name="Kakita M."/>
            <person name="Kanazawa T."/>
            <person name="Kawai Y."/>
            <person name="Kawashima T."/>
            <person name="Kennedy M."/>
            <person name="Kinose K."/>
            <person name="Kinoshita T."/>
            <person name="Kohara Y."/>
            <person name="Koide E."/>
            <person name="Komatsu K."/>
            <person name="Kopischke S."/>
            <person name="Kubo M."/>
            <person name="Kyozuka J."/>
            <person name="Lagercrantz U."/>
            <person name="Lin S.S."/>
            <person name="Lindquist E."/>
            <person name="Lipzen A.M."/>
            <person name="Lu C.W."/>
            <person name="De Luna E."/>
            <person name="Martienssen R.A."/>
            <person name="Minamino N."/>
            <person name="Mizutani M."/>
            <person name="Mizutani M."/>
            <person name="Mochizuki N."/>
            <person name="Monte I."/>
            <person name="Mosher R."/>
            <person name="Nagasaki H."/>
            <person name="Nakagami H."/>
            <person name="Naramoto S."/>
            <person name="Nishitani K."/>
            <person name="Ohtani M."/>
            <person name="Okamoto T."/>
            <person name="Okumura M."/>
            <person name="Phillips J."/>
            <person name="Pollak B."/>
            <person name="Reinders A."/>
            <person name="Rovekamp M."/>
            <person name="Sano R."/>
            <person name="Sawa S."/>
            <person name="Schmid M.W."/>
            <person name="Shirakawa M."/>
            <person name="Solano R."/>
            <person name="Spunde A."/>
            <person name="Suetsugu N."/>
            <person name="Sugano S."/>
            <person name="Sugiyama A."/>
            <person name="Sun R."/>
            <person name="Suzuki Y."/>
            <person name="Takenaka M."/>
            <person name="Takezawa D."/>
            <person name="Tomogane H."/>
            <person name="Tsuzuki M."/>
            <person name="Ueda T."/>
            <person name="Umeda M."/>
            <person name="Ward J.M."/>
            <person name="Watanabe Y."/>
            <person name="Yazaki K."/>
            <person name="Yokoyama R."/>
            <person name="Yoshitake Y."/>
            <person name="Yotsui I."/>
            <person name="Zachgo S."/>
            <person name="Schmutz J."/>
        </authorList>
    </citation>
    <scope>NUCLEOTIDE SEQUENCE [LARGE SCALE GENOMIC DNA]</scope>
    <source>
        <strain evidence="2">Tak-1</strain>
    </source>
</reference>
<evidence type="ECO:0000313" key="2">
    <source>
        <dbReference type="Proteomes" id="UP000244005"/>
    </source>
</evidence>
<organism evidence="1 2">
    <name type="scientific">Marchantia polymorpha</name>
    <name type="common">Common liverwort</name>
    <name type="synonym">Marchantia aquatica</name>
    <dbReference type="NCBI Taxonomy" id="3197"/>
    <lineage>
        <taxon>Eukaryota</taxon>
        <taxon>Viridiplantae</taxon>
        <taxon>Streptophyta</taxon>
        <taxon>Embryophyta</taxon>
        <taxon>Marchantiophyta</taxon>
        <taxon>Marchantiopsida</taxon>
        <taxon>Marchantiidae</taxon>
        <taxon>Marchantiales</taxon>
        <taxon>Marchantiaceae</taxon>
        <taxon>Marchantia</taxon>
    </lineage>
</organism>
<proteinExistence type="predicted"/>